<dbReference type="InterPro" id="IPR010140">
    <property type="entry name" value="Histidinol_P_phosphatase_HisJ"/>
</dbReference>
<comment type="pathway">
    <text evidence="1 8">Amino-acid biosynthesis; L-histidine biosynthesis; L-histidine from 5-phospho-alpha-D-ribose 1-diphosphate: step 8/9.</text>
</comment>
<dbReference type="GO" id="GO:0000105">
    <property type="term" value="P:L-histidine biosynthetic process"/>
    <property type="evidence" value="ECO:0007669"/>
    <property type="project" value="UniProtKB-UniRule"/>
</dbReference>
<dbReference type="PANTHER" id="PTHR21039:SF0">
    <property type="entry name" value="HISTIDINOL-PHOSPHATASE"/>
    <property type="match status" value="1"/>
</dbReference>
<dbReference type="NCBIfam" id="NF005235">
    <property type="entry name" value="PRK06740.1"/>
    <property type="match status" value="1"/>
</dbReference>
<dbReference type="eggNOG" id="COG1387">
    <property type="taxonomic scope" value="Bacteria"/>
</dbReference>
<evidence type="ECO:0000259" key="9">
    <source>
        <dbReference type="Pfam" id="PF02811"/>
    </source>
</evidence>
<dbReference type="GO" id="GO:0005737">
    <property type="term" value="C:cytoplasm"/>
    <property type="evidence" value="ECO:0007669"/>
    <property type="project" value="TreeGrafter"/>
</dbReference>
<sequence length="337" mass="39848">MKVDYHIHLEEGPYSFRFVDQTIQAMEKYYVIQAPRHTEEWLKQAMDKMQQRLEKGDYSKWWLDLYLEEALRKGLKEVGIVDHLYRFQEMRDYFITFLDVDSQEIGNEQKEWLDKVMVRSIDDFIRLIQREKEEWAKKGVTLKLGIEADYFEGGEQQLEAFLSKYPFDYVIGSVHFYQGWGFDNPQLQHLFEQYDLKGLYAGHFETVKKAVKSGLFDFIGHLDNMKVFNYRPAEQELIPIYRDVAQTLVKHDVATEVNPGLFYRYPVQEMCPSLTFMKVLIEEGVKFTTSSDSHYPNDIGIYNDAIRTMLVENGIDEVATFNQRIRSMKAINVKNQV</sequence>
<evidence type="ECO:0000256" key="3">
    <source>
        <dbReference type="ARBA" id="ARBA00013085"/>
    </source>
</evidence>
<dbReference type="PANTHER" id="PTHR21039">
    <property type="entry name" value="HISTIDINOL PHOSPHATASE-RELATED"/>
    <property type="match status" value="1"/>
</dbReference>
<dbReference type="UniPathway" id="UPA00031">
    <property type="reaction ID" value="UER00013"/>
</dbReference>
<comment type="similarity">
    <text evidence="2 8">Belongs to the PHP hydrolase family. HisK subfamily.</text>
</comment>
<dbReference type="NCBIfam" id="NF005596">
    <property type="entry name" value="PRK07328.1"/>
    <property type="match status" value="1"/>
</dbReference>
<dbReference type="OrthoDB" id="9775255at2"/>
<evidence type="ECO:0000313" key="10">
    <source>
        <dbReference type="EMBL" id="KGX85859.1"/>
    </source>
</evidence>
<evidence type="ECO:0000256" key="4">
    <source>
        <dbReference type="ARBA" id="ARBA00022605"/>
    </source>
</evidence>
<reference evidence="10 11" key="1">
    <citation type="submission" date="2013-08" db="EMBL/GenBank/DDBJ databases">
        <authorList>
            <person name="Huang J."/>
            <person name="Wang G."/>
        </authorList>
    </citation>
    <scope>NUCLEOTIDE SEQUENCE [LARGE SCALE GENOMIC DNA]</scope>
    <source>
        <strain evidence="10 11">JSM 072002</strain>
    </source>
</reference>
<dbReference type="Pfam" id="PF02811">
    <property type="entry name" value="PHP"/>
    <property type="match status" value="1"/>
</dbReference>
<keyword evidence="5 8" id="KW-0378">Hydrolase</keyword>
<dbReference type="Gene3D" id="3.20.20.140">
    <property type="entry name" value="Metal-dependent hydrolases"/>
    <property type="match status" value="1"/>
</dbReference>
<comment type="caution">
    <text evidence="10">The sequence shown here is derived from an EMBL/GenBank/DDBJ whole genome shotgun (WGS) entry which is preliminary data.</text>
</comment>
<organism evidence="10 11">
    <name type="scientific">Pontibacillus litoralis JSM 072002</name>
    <dbReference type="NCBI Taxonomy" id="1385512"/>
    <lineage>
        <taxon>Bacteria</taxon>
        <taxon>Bacillati</taxon>
        <taxon>Bacillota</taxon>
        <taxon>Bacilli</taxon>
        <taxon>Bacillales</taxon>
        <taxon>Bacillaceae</taxon>
        <taxon>Pontibacillus</taxon>
    </lineage>
</organism>
<proteinExistence type="inferred from homology"/>
<evidence type="ECO:0000256" key="6">
    <source>
        <dbReference type="ARBA" id="ARBA00023102"/>
    </source>
</evidence>
<dbReference type="EC" id="3.1.3.15" evidence="3 8"/>
<dbReference type="GO" id="GO:0004401">
    <property type="term" value="F:histidinol-phosphatase activity"/>
    <property type="evidence" value="ECO:0007669"/>
    <property type="project" value="UniProtKB-UniRule"/>
</dbReference>
<evidence type="ECO:0000256" key="8">
    <source>
        <dbReference type="RuleBase" id="RU366003"/>
    </source>
</evidence>
<dbReference type="CDD" id="cd12110">
    <property type="entry name" value="PHP_HisPPase_Hisj_like"/>
    <property type="match status" value="1"/>
</dbReference>
<dbReference type="NCBIfam" id="TIGR01856">
    <property type="entry name" value="hisJ_fam"/>
    <property type="match status" value="1"/>
</dbReference>
<name>A0A0A5G1D9_9BACI</name>
<dbReference type="SUPFAM" id="SSF89550">
    <property type="entry name" value="PHP domain-like"/>
    <property type="match status" value="1"/>
</dbReference>
<evidence type="ECO:0000256" key="5">
    <source>
        <dbReference type="ARBA" id="ARBA00022801"/>
    </source>
</evidence>
<gene>
    <name evidence="10" type="ORF">N784_06600</name>
</gene>
<feature type="domain" description="PHP" evidence="9">
    <location>
        <begin position="64"/>
        <end position="258"/>
    </location>
</feature>
<evidence type="ECO:0000313" key="11">
    <source>
        <dbReference type="Proteomes" id="UP000030401"/>
    </source>
</evidence>
<evidence type="ECO:0000256" key="7">
    <source>
        <dbReference type="ARBA" id="ARBA00049158"/>
    </source>
</evidence>
<dbReference type="RefSeq" id="WP_036835014.1">
    <property type="nucleotide sequence ID" value="NZ_AVPG01000018.1"/>
</dbReference>
<keyword evidence="4 8" id="KW-0028">Amino-acid biosynthesis</keyword>
<keyword evidence="6 8" id="KW-0368">Histidine biosynthesis</keyword>
<dbReference type="EMBL" id="AVPG01000018">
    <property type="protein sequence ID" value="KGX85859.1"/>
    <property type="molecule type" value="Genomic_DNA"/>
</dbReference>
<evidence type="ECO:0000256" key="1">
    <source>
        <dbReference type="ARBA" id="ARBA00004970"/>
    </source>
</evidence>
<comment type="catalytic activity">
    <reaction evidence="7 8">
        <text>L-histidinol phosphate + H2O = L-histidinol + phosphate</text>
        <dbReference type="Rhea" id="RHEA:14465"/>
        <dbReference type="ChEBI" id="CHEBI:15377"/>
        <dbReference type="ChEBI" id="CHEBI:43474"/>
        <dbReference type="ChEBI" id="CHEBI:57699"/>
        <dbReference type="ChEBI" id="CHEBI:57980"/>
        <dbReference type="EC" id="3.1.3.15"/>
    </reaction>
</comment>
<dbReference type="STRING" id="1385512.N784_06600"/>
<dbReference type="Proteomes" id="UP000030401">
    <property type="component" value="Unassembled WGS sequence"/>
</dbReference>
<accession>A0A0A5G1D9</accession>
<evidence type="ECO:0000256" key="2">
    <source>
        <dbReference type="ARBA" id="ARBA00009152"/>
    </source>
</evidence>
<protein>
    <recommendedName>
        <fullName evidence="3 8">Histidinol-phosphatase</fullName>
        <shortName evidence="8">HolPase</shortName>
        <ecNumber evidence="3 8">3.1.3.15</ecNumber>
    </recommendedName>
</protein>
<dbReference type="AlphaFoldDB" id="A0A0A5G1D9"/>
<dbReference type="InterPro" id="IPR004013">
    <property type="entry name" value="PHP_dom"/>
</dbReference>
<keyword evidence="11" id="KW-1185">Reference proteome</keyword>
<dbReference type="InterPro" id="IPR016195">
    <property type="entry name" value="Pol/histidinol_Pase-like"/>
</dbReference>